<feature type="site" description="Lowers pKa of active site Cys" evidence="3">
    <location>
        <position position="255"/>
    </location>
</feature>
<dbReference type="InterPro" id="IPR036249">
    <property type="entry name" value="Thioredoxin-like_sf"/>
</dbReference>
<feature type="compositionally biased region" description="Polar residues" evidence="4">
    <location>
        <begin position="29"/>
        <end position="39"/>
    </location>
</feature>
<evidence type="ECO:0000256" key="3">
    <source>
        <dbReference type="PIRSR" id="PIRSR015753-3"/>
    </source>
</evidence>
<dbReference type="CDD" id="cd03190">
    <property type="entry name" value="GST_C_Omega_like"/>
    <property type="match status" value="1"/>
</dbReference>
<dbReference type="SFLD" id="SFLDG01148">
    <property type="entry name" value="Xi_(cytGST)"/>
    <property type="match status" value="1"/>
</dbReference>
<keyword evidence="6" id="KW-0808">Transferase</keyword>
<dbReference type="AlphaFoldDB" id="A0A2J6QE28"/>
<feature type="domain" description="GST C-terminal" evidence="5">
    <location>
        <begin position="171"/>
        <end position="299"/>
    </location>
</feature>
<sequence>MTTTGVDKKELEFPKLADQDGQVHRKASTFRSSISSDPNSEFPAEKDRYVVYINLGCPWAHRVNILLHLKGLTSIIPIIVADCQLVPNGWSFTGDDGSATADPLYGFKHLRDLYLKADPEYTGRYTVPCLWDKKKETVVNNESSEILRMLYTEFDAFVPEDRRESVRPLFPKHLQKEIEEMNEWVYDTVNNGVYKVGFATTQAAYEEHLHTLFASLDRLEEHLEQPGHSPFLFGHHITEADIRLFTTLIRFDVAYVTIFKCNLKMIRYDYPRLHDWLRKVYWDEGEESNGGAFQKTTYFDIIKKGYVLASKAPNAIIPAGPLHAILPL</sequence>
<gene>
    <name evidence="6" type="ORF">NA56DRAFT_686594</name>
</gene>
<dbReference type="OrthoDB" id="2309723at2759"/>
<reference evidence="6 7" key="1">
    <citation type="submission" date="2016-05" db="EMBL/GenBank/DDBJ databases">
        <title>A degradative enzymes factory behind the ericoid mycorrhizal symbiosis.</title>
        <authorList>
            <consortium name="DOE Joint Genome Institute"/>
            <person name="Martino E."/>
            <person name="Morin E."/>
            <person name="Grelet G."/>
            <person name="Kuo A."/>
            <person name="Kohler A."/>
            <person name="Daghino S."/>
            <person name="Barry K."/>
            <person name="Choi C."/>
            <person name="Cichocki N."/>
            <person name="Clum A."/>
            <person name="Copeland A."/>
            <person name="Hainaut M."/>
            <person name="Haridas S."/>
            <person name="Labutti K."/>
            <person name="Lindquist E."/>
            <person name="Lipzen A."/>
            <person name="Khouja H.-R."/>
            <person name="Murat C."/>
            <person name="Ohm R."/>
            <person name="Olson A."/>
            <person name="Spatafora J."/>
            <person name="Veneault-Fourrey C."/>
            <person name="Henrissat B."/>
            <person name="Grigoriev I."/>
            <person name="Martin F."/>
            <person name="Perotto S."/>
        </authorList>
    </citation>
    <scope>NUCLEOTIDE SEQUENCE [LARGE SCALE GENOMIC DNA]</scope>
    <source>
        <strain evidence="6 7">UAMH 7357</strain>
    </source>
</reference>
<dbReference type="Pfam" id="PF13409">
    <property type="entry name" value="GST_N_2"/>
    <property type="match status" value="1"/>
</dbReference>
<proteinExistence type="predicted"/>
<dbReference type="InterPro" id="IPR004045">
    <property type="entry name" value="Glutathione_S-Trfase_N"/>
</dbReference>
<evidence type="ECO:0000256" key="2">
    <source>
        <dbReference type="PIRSR" id="PIRSR015753-2"/>
    </source>
</evidence>
<feature type="binding site" evidence="2">
    <location>
        <begin position="124"/>
        <end position="127"/>
    </location>
    <ligand>
        <name>glutathione</name>
        <dbReference type="ChEBI" id="CHEBI:57925"/>
    </ligand>
</feature>
<dbReference type="GO" id="GO:0004364">
    <property type="term" value="F:glutathione transferase activity"/>
    <property type="evidence" value="ECO:0007669"/>
    <property type="project" value="InterPro"/>
</dbReference>
<protein>
    <submittedName>
        <fullName evidence="6">Glutathione transferase</fullName>
    </submittedName>
</protein>
<name>A0A2J6QE28_9HELO</name>
<feature type="site" description="Lowers pKa of active site Cys" evidence="3">
    <location>
        <position position="306"/>
    </location>
</feature>
<accession>A0A2J6QE28</accession>
<evidence type="ECO:0000256" key="1">
    <source>
        <dbReference type="PIRSR" id="PIRSR015753-1"/>
    </source>
</evidence>
<dbReference type="PIRSF" id="PIRSF015753">
    <property type="entry name" value="GST"/>
    <property type="match status" value="1"/>
</dbReference>
<feature type="binding site" evidence="2">
    <location>
        <position position="90"/>
    </location>
    <ligand>
        <name>glutathione</name>
        <dbReference type="ChEBI" id="CHEBI:57925"/>
    </ligand>
</feature>
<dbReference type="Gene3D" id="3.40.30.10">
    <property type="entry name" value="Glutaredoxin"/>
    <property type="match status" value="1"/>
</dbReference>
<evidence type="ECO:0000256" key="4">
    <source>
        <dbReference type="SAM" id="MobiDB-lite"/>
    </source>
</evidence>
<dbReference type="PANTHER" id="PTHR32419:SF25">
    <property type="entry name" value="GLUTATHIONE S-TRANSFERASE (EUROFUNG)"/>
    <property type="match status" value="1"/>
</dbReference>
<dbReference type="PANTHER" id="PTHR32419">
    <property type="entry name" value="GLUTATHIONYL-HYDROQUINONE REDUCTASE"/>
    <property type="match status" value="1"/>
</dbReference>
<feature type="binding site" evidence="2">
    <location>
        <begin position="142"/>
        <end position="143"/>
    </location>
    <ligand>
        <name>glutathione</name>
        <dbReference type="ChEBI" id="CHEBI:57925"/>
    </ligand>
</feature>
<dbReference type="EMBL" id="KZ613472">
    <property type="protein sequence ID" value="PMD24507.1"/>
    <property type="molecule type" value="Genomic_DNA"/>
</dbReference>
<dbReference type="SFLD" id="SFLDS00019">
    <property type="entry name" value="Glutathione_Transferase_(cytos"/>
    <property type="match status" value="1"/>
</dbReference>
<dbReference type="InterPro" id="IPR040079">
    <property type="entry name" value="Glutathione_S-Trfase"/>
</dbReference>
<evidence type="ECO:0000259" key="5">
    <source>
        <dbReference type="PROSITE" id="PS50405"/>
    </source>
</evidence>
<dbReference type="InterPro" id="IPR010987">
    <property type="entry name" value="Glutathione-S-Trfase_C-like"/>
</dbReference>
<evidence type="ECO:0000313" key="6">
    <source>
        <dbReference type="EMBL" id="PMD24507.1"/>
    </source>
</evidence>
<dbReference type="SUPFAM" id="SSF52833">
    <property type="entry name" value="Thioredoxin-like"/>
    <property type="match status" value="1"/>
</dbReference>
<dbReference type="Pfam" id="PF13410">
    <property type="entry name" value="GST_C_2"/>
    <property type="match status" value="1"/>
</dbReference>
<dbReference type="InterPro" id="IPR036282">
    <property type="entry name" value="Glutathione-S-Trfase_C_sf"/>
</dbReference>
<dbReference type="Proteomes" id="UP000235672">
    <property type="component" value="Unassembled WGS sequence"/>
</dbReference>
<dbReference type="SFLD" id="SFLDG01206">
    <property type="entry name" value="Xi.1"/>
    <property type="match status" value="1"/>
</dbReference>
<organism evidence="6 7">
    <name type="scientific">Hyaloscypha hepaticicola</name>
    <dbReference type="NCBI Taxonomy" id="2082293"/>
    <lineage>
        <taxon>Eukaryota</taxon>
        <taxon>Fungi</taxon>
        <taxon>Dikarya</taxon>
        <taxon>Ascomycota</taxon>
        <taxon>Pezizomycotina</taxon>
        <taxon>Leotiomycetes</taxon>
        <taxon>Helotiales</taxon>
        <taxon>Hyaloscyphaceae</taxon>
        <taxon>Hyaloscypha</taxon>
    </lineage>
</organism>
<keyword evidence="7" id="KW-1185">Reference proteome</keyword>
<feature type="active site" description="Nucleophile" evidence="1">
    <location>
        <position position="57"/>
    </location>
</feature>
<feature type="active site" description="Proton donor/acceptor" evidence="1">
    <location>
        <position position="194"/>
    </location>
</feature>
<feature type="region of interest" description="Disordered" evidence="4">
    <location>
        <begin position="19"/>
        <end position="41"/>
    </location>
</feature>
<dbReference type="InterPro" id="IPR047047">
    <property type="entry name" value="GST_Omega-like_C"/>
</dbReference>
<dbReference type="PROSITE" id="PS50405">
    <property type="entry name" value="GST_CTER"/>
    <property type="match status" value="1"/>
</dbReference>
<dbReference type="STRING" id="1745343.A0A2J6QE28"/>
<dbReference type="GO" id="GO:0005737">
    <property type="term" value="C:cytoplasm"/>
    <property type="evidence" value="ECO:0007669"/>
    <property type="project" value="TreeGrafter"/>
</dbReference>
<dbReference type="InterPro" id="IPR016639">
    <property type="entry name" value="GST_Omega/GSH"/>
</dbReference>
<dbReference type="SUPFAM" id="SSF47616">
    <property type="entry name" value="GST C-terminal domain-like"/>
    <property type="match status" value="1"/>
</dbReference>
<evidence type="ECO:0000313" key="7">
    <source>
        <dbReference type="Proteomes" id="UP000235672"/>
    </source>
</evidence>
<dbReference type="Gene3D" id="1.20.1050.10">
    <property type="match status" value="1"/>
</dbReference>